<reference evidence="4 5" key="1">
    <citation type="submission" date="2021-03" db="EMBL/GenBank/DDBJ databases">
        <title>Genomic Encyclopedia of Type Strains, Phase IV (KMG-IV): sequencing the most valuable type-strain genomes for metagenomic binning, comparative biology and taxonomic classification.</title>
        <authorList>
            <person name="Goeker M."/>
        </authorList>
    </citation>
    <scope>NUCLEOTIDE SEQUENCE [LARGE SCALE GENOMIC DNA]</scope>
    <source>
        <strain evidence="4 5">DSM 14349</strain>
    </source>
</reference>
<dbReference type="EMBL" id="JAGGKG010000008">
    <property type="protein sequence ID" value="MBP1905336.1"/>
    <property type="molecule type" value="Genomic_DNA"/>
</dbReference>
<keyword evidence="2" id="KW-1133">Transmembrane helix</keyword>
<keyword evidence="5" id="KW-1185">Reference proteome</keyword>
<evidence type="ECO:0000259" key="3">
    <source>
        <dbReference type="Pfam" id="PF05569"/>
    </source>
</evidence>
<proteinExistence type="predicted"/>
<feature type="domain" description="Peptidase M56" evidence="3">
    <location>
        <begin position="13"/>
        <end position="346"/>
    </location>
</feature>
<dbReference type="InterPro" id="IPR052173">
    <property type="entry name" value="Beta-lactam_resp_regulator"/>
</dbReference>
<evidence type="ECO:0000313" key="4">
    <source>
        <dbReference type="EMBL" id="MBP1905336.1"/>
    </source>
</evidence>
<keyword evidence="2" id="KW-0812">Transmembrane</keyword>
<feature type="transmembrane region" description="Helical" evidence="2">
    <location>
        <begin position="12"/>
        <end position="29"/>
    </location>
</feature>
<dbReference type="PANTHER" id="PTHR34978:SF3">
    <property type="entry name" value="SLR0241 PROTEIN"/>
    <property type="match status" value="1"/>
</dbReference>
<sequence>MMSFLESAFATVLTHSYVSIIILIVILILRKVLHRYLSPVAIYAMWFLLLVKLIVPIAPQSMLSMFNLLPQTAPNNINWQQTYEATTVKPLEDIKKEGEVTVTSLPQTQKDGAQLTNRLQKSPSQFESITRMPTANNSNSESNQPLHALSLFSLIWLSGVILLSAYYCISNWRFRHLIIKTRRSGDTRLNDILVQSKQQLGIHSNITIYETSYVRSPCLYGVFKPSIYLPEDIIAIATNHQLDHIVKHELMHFKRKDLWINLLWTISLCIHWFNPIVWWAVHKMRLDQEIACDTGVLSHLDGQEVSEYGLTLLMMTRLFKSSSVPQVHLSSFYNRKSDTKRRIIMVANFKKGSYKMTALAILLLFVLGAVLLTNSPSSQNNNASGNEPQATNTSAALEKNILLSSSSSSMPYARNAESFKWFHSLDRALQFKEFDFKVPDFIPNGYMLDNIWSTKSFVHPERADQTAAVTIFYSNNKKQEQYRSFEVIAGLEVQSLIDQNMLWGVSNHSVTESGQASLTIDNITGTLYTEAPPEGQKNNTKAILGHSFVWEDQGITYVINFKNTKSNTAKTNLDGVISRADLAQIVASFVEPLQVQHVNYSGEGNSFPIYTKDDLTTVQNILGFKPKLPVVIQDTGFEILNTLLLRKHDTNTNLTYSRTEDALESSYRIKSFAKTKEYDLNDDITLLQSKKPLLNTNKLSYKKGITLNGLNILVYTEEEQSYLKTRGEYTGDNGRKTLQIPTYYTWNQDDVYYTVAFTFFEKDINYDELLRALILSLESN</sequence>
<accession>A0ABS4FRY0</accession>
<gene>
    <name evidence="4" type="ORF">J2Z32_001966</name>
</gene>
<name>A0ABS4FRY0_9BACL</name>
<comment type="caution">
    <text evidence="4">The sequence shown here is derived from an EMBL/GenBank/DDBJ whole genome shotgun (WGS) entry which is preliminary data.</text>
</comment>
<evidence type="ECO:0000313" key="5">
    <source>
        <dbReference type="Proteomes" id="UP001519272"/>
    </source>
</evidence>
<feature type="transmembrane region" description="Helical" evidence="2">
    <location>
        <begin position="36"/>
        <end position="58"/>
    </location>
</feature>
<organism evidence="4 5">
    <name type="scientific">Paenibacillus turicensis</name>
    <dbReference type="NCBI Taxonomy" id="160487"/>
    <lineage>
        <taxon>Bacteria</taxon>
        <taxon>Bacillati</taxon>
        <taxon>Bacillota</taxon>
        <taxon>Bacilli</taxon>
        <taxon>Bacillales</taxon>
        <taxon>Paenibacillaceae</taxon>
        <taxon>Paenibacillus</taxon>
    </lineage>
</organism>
<feature type="region of interest" description="Disordered" evidence="1">
    <location>
        <begin position="113"/>
        <end position="140"/>
    </location>
</feature>
<dbReference type="RefSeq" id="WP_210088968.1">
    <property type="nucleotide sequence ID" value="NZ_JAGGKG010000008.1"/>
</dbReference>
<feature type="transmembrane region" description="Helical" evidence="2">
    <location>
        <begin position="146"/>
        <end position="169"/>
    </location>
</feature>
<evidence type="ECO:0000256" key="2">
    <source>
        <dbReference type="SAM" id="Phobius"/>
    </source>
</evidence>
<evidence type="ECO:0000256" key="1">
    <source>
        <dbReference type="SAM" id="MobiDB-lite"/>
    </source>
</evidence>
<dbReference type="InterPro" id="IPR008756">
    <property type="entry name" value="Peptidase_M56"/>
</dbReference>
<feature type="transmembrane region" description="Helical" evidence="2">
    <location>
        <begin position="258"/>
        <end position="281"/>
    </location>
</feature>
<dbReference type="Pfam" id="PF05569">
    <property type="entry name" value="Peptidase_M56"/>
    <property type="match status" value="1"/>
</dbReference>
<dbReference type="CDD" id="cd07341">
    <property type="entry name" value="M56_BlaR1_MecR1_like"/>
    <property type="match status" value="1"/>
</dbReference>
<keyword evidence="2" id="KW-0472">Membrane</keyword>
<dbReference type="PANTHER" id="PTHR34978">
    <property type="entry name" value="POSSIBLE SENSOR-TRANSDUCER PROTEIN BLAR"/>
    <property type="match status" value="1"/>
</dbReference>
<dbReference type="Proteomes" id="UP001519272">
    <property type="component" value="Unassembled WGS sequence"/>
</dbReference>
<protein>
    <submittedName>
        <fullName evidence="4">Bla regulator protein BlaR1</fullName>
    </submittedName>
</protein>